<dbReference type="GO" id="GO:0043001">
    <property type="term" value="P:Golgi to plasma membrane protein transport"/>
    <property type="evidence" value="ECO:0007669"/>
    <property type="project" value="TreeGrafter"/>
</dbReference>
<accession>A0A1H6PXK4</accession>
<dbReference type="OMA" id="YRKNDQK"/>
<dbReference type="EMBL" id="KZ859058">
    <property type="protein sequence ID" value="RDW23908.1"/>
    <property type="molecule type" value="Genomic_DNA"/>
</dbReference>
<reference evidence="2 4" key="1">
    <citation type="journal article" date="2016" name="PLoS ONE">
        <title>Sequence Assembly of Yarrowia lipolytica Strain W29/CLIB89 Shows Transposable Element Diversity.</title>
        <authorList>
            <person name="Magnan C."/>
            <person name="Yu J."/>
            <person name="Chang I."/>
            <person name="Jahn E."/>
            <person name="Kanomata Y."/>
            <person name="Wu J."/>
            <person name="Zeller M."/>
            <person name="Oakes M."/>
            <person name="Baldi P."/>
            <person name="Sandmeyer S."/>
        </authorList>
    </citation>
    <scope>NUCLEOTIDE SEQUENCE [LARGE SCALE GENOMIC DNA]</scope>
    <source>
        <strain evidence="2">CLIB89</strain>
        <strain evidence="4">CLIB89(W29)</strain>
    </source>
</reference>
<evidence type="ECO:0000313" key="2">
    <source>
        <dbReference type="EMBL" id="AOW04203.1"/>
    </source>
</evidence>
<dbReference type="VEuPathDB" id="FungiDB:YALI0_D17666g"/>
<name>A0A1H6PXK4_YARLL</name>
<reference evidence="3 5" key="2">
    <citation type="submission" date="2018-07" db="EMBL/GenBank/DDBJ databases">
        <title>Draft Genome Assemblies for Five Robust Yarrowia lipolytica Strains Exhibiting High Lipid Production and Pentose Sugar Utilization and Sugar Alcohol Secretion from Undetoxified Lignocellulosic Biomass Hydrolysates.</title>
        <authorList>
            <consortium name="DOE Joint Genome Institute"/>
            <person name="Walker C."/>
            <person name="Ryu S."/>
            <person name="Na H."/>
            <person name="Zane M."/>
            <person name="LaButti K."/>
            <person name="Lipzen A."/>
            <person name="Haridas S."/>
            <person name="Barry K."/>
            <person name="Grigoriev I.V."/>
            <person name="Quarterman J."/>
            <person name="Slininger P."/>
            <person name="Dien B."/>
            <person name="Trinh C.T."/>
        </authorList>
    </citation>
    <scope>NUCLEOTIDE SEQUENCE [LARGE SCALE GENOMIC DNA]</scope>
    <source>
        <strain evidence="3 5">YB392</strain>
    </source>
</reference>
<evidence type="ECO:0000313" key="3">
    <source>
        <dbReference type="EMBL" id="RDW23908.1"/>
    </source>
</evidence>
<dbReference type="KEGG" id="yli:2911309"/>
<dbReference type="AlphaFoldDB" id="A0A1H6PXK4"/>
<evidence type="ECO:0000313" key="4">
    <source>
        <dbReference type="Proteomes" id="UP000182444"/>
    </source>
</evidence>
<sequence>MSSLAIKPGIGLGPFILGMDLYDCLQFIKKHHTTFPLVNVIYSSQSPLSNFIVADMPRVGLRLQFGGVTQKLLLIEVYNFTPANGLALEYNETALPKGNISLRAIYGGKLFGPTYAGEYKKELEKYVLSYPGVAFSFNVDAQTVEKNSLSDSQSFIKHLSSSETTSMAIFKGPTWWEALKELNQEGADVSHQVSLRPQKGEIYFPAGKVTVGSTTMQDIVAMFGSPEEKFVRKDSALSIHRKDSSKSTRTESGHVTFFNYFRLGIDFCFSNSGQLLKVIFHHNIPGTIEFQRYSRARWSLEASNHVTVTSEMDYTELAQKLDLSHSKGLTLAKAMESPSSSIELVNGGNEVFPDSNWGMADLCGMDGAVFEFCKQGSIASVTIY</sequence>
<dbReference type="OrthoDB" id="411211at2759"/>
<dbReference type="RefSeq" id="XP_502950.1">
    <property type="nucleotide sequence ID" value="XM_502950.1"/>
</dbReference>
<dbReference type="VEuPathDB" id="FungiDB:YALI1_D21610g"/>
<evidence type="ECO:0000313" key="5">
    <source>
        <dbReference type="Proteomes" id="UP000256601"/>
    </source>
</evidence>
<gene>
    <name evidence="3" type="ORF">B0I71DRAFT_123022</name>
    <name evidence="2" type="ORF">YALI1_D21610g</name>
</gene>
<dbReference type="PANTHER" id="PTHR13465">
    <property type="entry name" value="UPF0183 PROTEIN"/>
    <property type="match status" value="1"/>
</dbReference>
<organism evidence="2 4">
    <name type="scientific">Yarrowia lipolytica</name>
    <name type="common">Candida lipolytica</name>
    <dbReference type="NCBI Taxonomy" id="4952"/>
    <lineage>
        <taxon>Eukaryota</taxon>
        <taxon>Fungi</taxon>
        <taxon>Dikarya</taxon>
        <taxon>Ascomycota</taxon>
        <taxon>Saccharomycotina</taxon>
        <taxon>Dipodascomycetes</taxon>
        <taxon>Dipodascales</taxon>
        <taxon>Dipodascales incertae sedis</taxon>
        <taxon>Yarrowia</taxon>
    </lineage>
</organism>
<dbReference type="eggNOG" id="KOG2819">
    <property type="taxonomic scope" value="Eukaryota"/>
</dbReference>
<protein>
    <submittedName>
        <fullName evidence="2">Uncharacterized protein</fullName>
    </submittedName>
</protein>
<dbReference type="InterPro" id="IPR039156">
    <property type="entry name" value="PHAF1/BROMI"/>
</dbReference>
<dbReference type="InterPro" id="IPR005373">
    <property type="entry name" value="PHAF1"/>
</dbReference>
<comment type="similarity">
    <text evidence="1">Belongs to the PHAF1 family.</text>
</comment>
<dbReference type="EMBL" id="CP017556">
    <property type="protein sequence ID" value="AOW04203.1"/>
    <property type="molecule type" value="Genomic_DNA"/>
</dbReference>
<dbReference type="GO" id="GO:0005802">
    <property type="term" value="C:trans-Golgi network"/>
    <property type="evidence" value="ECO:0007669"/>
    <property type="project" value="TreeGrafter"/>
</dbReference>
<evidence type="ECO:0000256" key="1">
    <source>
        <dbReference type="ARBA" id="ARBA00024339"/>
    </source>
</evidence>
<proteinExistence type="inferred from homology"/>
<dbReference type="PANTHER" id="PTHR13465:SF2">
    <property type="entry name" value="PHAGOSOME ASSEMBLY FACTOR 1"/>
    <property type="match status" value="1"/>
</dbReference>
<dbReference type="Proteomes" id="UP000256601">
    <property type="component" value="Unassembled WGS sequence"/>
</dbReference>
<dbReference type="Proteomes" id="UP000182444">
    <property type="component" value="Chromosome 1D"/>
</dbReference>
<dbReference type="GeneID" id="2911309"/>
<dbReference type="Pfam" id="PF03676">
    <property type="entry name" value="PHAF1"/>
    <property type="match status" value="1"/>
</dbReference>